<dbReference type="InterPro" id="IPR003673">
    <property type="entry name" value="CoA-Trfase_fam_III"/>
</dbReference>
<dbReference type="AlphaFoldDB" id="A0A382N010"/>
<evidence type="ECO:0000256" key="1">
    <source>
        <dbReference type="ARBA" id="ARBA00022679"/>
    </source>
</evidence>
<dbReference type="Pfam" id="PF02515">
    <property type="entry name" value="CoA_transf_3"/>
    <property type="match status" value="1"/>
</dbReference>
<dbReference type="PANTHER" id="PTHR48207">
    <property type="entry name" value="SUCCINATE--HYDROXYMETHYLGLUTARATE COA-TRANSFERASE"/>
    <property type="match status" value="1"/>
</dbReference>
<name>A0A382N010_9ZZZZ</name>
<evidence type="ECO:0000313" key="2">
    <source>
        <dbReference type="EMBL" id="SVC53918.1"/>
    </source>
</evidence>
<protein>
    <recommendedName>
        <fullName evidence="3">CoA transferase</fullName>
    </recommendedName>
</protein>
<evidence type="ECO:0008006" key="3">
    <source>
        <dbReference type="Google" id="ProtNLM"/>
    </source>
</evidence>
<dbReference type="SUPFAM" id="SSF89796">
    <property type="entry name" value="CoA-transferase family III (CaiB/BaiF)"/>
    <property type="match status" value="1"/>
</dbReference>
<dbReference type="Gene3D" id="3.40.50.10540">
    <property type="entry name" value="Crotonobetainyl-coa:carnitine coa-transferase, domain 1"/>
    <property type="match status" value="1"/>
</dbReference>
<dbReference type="InterPro" id="IPR023606">
    <property type="entry name" value="CoA-Trfase_III_dom_1_sf"/>
</dbReference>
<keyword evidence="1" id="KW-0808">Transferase</keyword>
<dbReference type="PANTHER" id="PTHR48207:SF3">
    <property type="entry name" value="SUCCINATE--HYDROXYMETHYLGLUTARATE COA-TRANSFERASE"/>
    <property type="match status" value="1"/>
</dbReference>
<sequence>MTKPFAGVRVLDFTQVFAGPFGTFQLALLGADVIKVERPGGEEMRNGPLSKEWSDRGMAPGWLAINANKRNIALDLKNSQAIKIVKRLAGKADIVTENFRPGVMDRLGVGYEALSMINPGLIYCAVSGFGQNGPERNTPSYDGRIQAVSGIMSITGHEGAGPTRAGFAVCDAIGGMTSAFAIASALFQRTHTGQGQYIDVSMLDSTLAFLSPLVSEHTVTGHVHGQYGNQAISRRPTANLFKVGGDHLLLAVNTEKQFQALMQSIDRTDILDDPRFADWHGRTEHEHELRQIIEEAFATADVITW</sequence>
<dbReference type="Gene3D" id="3.30.1540.10">
    <property type="entry name" value="formyl-coa transferase, domain 3"/>
    <property type="match status" value="1"/>
</dbReference>
<dbReference type="InterPro" id="IPR044855">
    <property type="entry name" value="CoA-Trfase_III_dom3_sf"/>
</dbReference>
<dbReference type="EMBL" id="UINC01096762">
    <property type="protein sequence ID" value="SVC53918.1"/>
    <property type="molecule type" value="Genomic_DNA"/>
</dbReference>
<gene>
    <name evidence="2" type="ORF">METZ01_LOCUS306772</name>
</gene>
<proteinExistence type="predicted"/>
<feature type="non-terminal residue" evidence="2">
    <location>
        <position position="305"/>
    </location>
</feature>
<accession>A0A382N010</accession>
<organism evidence="2">
    <name type="scientific">marine metagenome</name>
    <dbReference type="NCBI Taxonomy" id="408172"/>
    <lineage>
        <taxon>unclassified sequences</taxon>
        <taxon>metagenomes</taxon>
        <taxon>ecological metagenomes</taxon>
    </lineage>
</organism>
<dbReference type="GO" id="GO:0008410">
    <property type="term" value="F:CoA-transferase activity"/>
    <property type="evidence" value="ECO:0007669"/>
    <property type="project" value="TreeGrafter"/>
</dbReference>
<reference evidence="2" key="1">
    <citation type="submission" date="2018-05" db="EMBL/GenBank/DDBJ databases">
        <authorList>
            <person name="Lanie J.A."/>
            <person name="Ng W.-L."/>
            <person name="Kazmierczak K.M."/>
            <person name="Andrzejewski T.M."/>
            <person name="Davidsen T.M."/>
            <person name="Wayne K.J."/>
            <person name="Tettelin H."/>
            <person name="Glass J.I."/>
            <person name="Rusch D."/>
            <person name="Podicherti R."/>
            <person name="Tsui H.-C.T."/>
            <person name="Winkler M.E."/>
        </authorList>
    </citation>
    <scope>NUCLEOTIDE SEQUENCE</scope>
</reference>
<dbReference type="InterPro" id="IPR050483">
    <property type="entry name" value="CoA-transferase_III_domain"/>
</dbReference>